<gene>
    <name evidence="4" type="primary">hcaB</name>
    <name evidence="4" type="ORF">PA7_19760</name>
</gene>
<evidence type="ECO:0000256" key="1">
    <source>
        <dbReference type="ARBA" id="ARBA00006484"/>
    </source>
</evidence>
<evidence type="ECO:0000256" key="2">
    <source>
        <dbReference type="ARBA" id="ARBA00023002"/>
    </source>
</evidence>
<dbReference type="OrthoDB" id="9803333at2"/>
<dbReference type="EMBL" id="BJVI01000016">
    <property type="protein sequence ID" value="GEL18139.1"/>
    <property type="molecule type" value="Genomic_DNA"/>
</dbReference>
<dbReference type="PRINTS" id="PR00081">
    <property type="entry name" value="GDHRDH"/>
</dbReference>
<dbReference type="PROSITE" id="PS00061">
    <property type="entry name" value="ADH_SHORT"/>
    <property type="match status" value="1"/>
</dbReference>
<dbReference type="GO" id="GO:0050664">
    <property type="term" value="F:oxidoreductase activity, acting on NAD(P)H, oxygen as acceptor"/>
    <property type="evidence" value="ECO:0007669"/>
    <property type="project" value="TreeGrafter"/>
</dbReference>
<dbReference type="Pfam" id="PF00106">
    <property type="entry name" value="adh_short"/>
    <property type="match status" value="1"/>
</dbReference>
<dbReference type="PANTHER" id="PTHR43008">
    <property type="entry name" value="BENZIL REDUCTASE"/>
    <property type="match status" value="1"/>
</dbReference>
<dbReference type="PRINTS" id="PR00080">
    <property type="entry name" value="SDRFAMILY"/>
</dbReference>
<proteinExistence type="inferred from homology"/>
<dbReference type="InterPro" id="IPR020904">
    <property type="entry name" value="Sc_DH/Rdtase_CS"/>
</dbReference>
<evidence type="ECO:0000256" key="3">
    <source>
        <dbReference type="RuleBase" id="RU000363"/>
    </source>
</evidence>
<comment type="caution">
    <text evidence="4">The sequence shown here is derived from an EMBL/GenBank/DDBJ whole genome shotgun (WGS) entry which is preliminary data.</text>
</comment>
<evidence type="ECO:0000313" key="4">
    <source>
        <dbReference type="EMBL" id="GEL18139.1"/>
    </source>
</evidence>
<protein>
    <submittedName>
        <fullName evidence="4">3-phenylpropionate-dihydrodiol/cinnamic acid-dihydrodiol dehydrogenase</fullName>
    </submittedName>
</protein>
<dbReference type="NCBIfam" id="NF004849">
    <property type="entry name" value="PRK06200.1"/>
    <property type="match status" value="1"/>
</dbReference>
<dbReference type="PANTHER" id="PTHR43008:SF4">
    <property type="entry name" value="CHAIN DEHYDROGENASE, PUTATIVE (AFU_ORTHOLOGUE AFUA_4G08710)-RELATED"/>
    <property type="match status" value="1"/>
</dbReference>
<comment type="similarity">
    <text evidence="1 3">Belongs to the short-chain dehydrogenases/reductases (SDR) family.</text>
</comment>
<sequence>MGWLDGDVALLTGGGSGLGRCIVDRFVAEGARVGVLELDPDKAKALAGRFGERVLVVEGDATSLADNERAVAETLAEFGRLDTFIGNAGLWDFNTPLEALPGETLPAAFDQIFGLNVKGYLLGAKAALPALRESEGSMIFTVSNAGFWPGGGGPLYTASKHAVMGLIKQLAYELCPDVRVNGVAPGAMPTDLRGPRALDLQDTSFGALPVEDMTERFSPLEIRITPSDYTGHYVLLASRDNARTATGSVHNCDGGVGISGRRAMEAAMASLQE</sequence>
<keyword evidence="5" id="KW-1185">Reference proteome</keyword>
<accession>A0A511D021</accession>
<dbReference type="STRING" id="1123024.GCA_000423625_03731"/>
<dbReference type="Proteomes" id="UP000321328">
    <property type="component" value="Unassembled WGS sequence"/>
</dbReference>
<name>A0A511D021_9PSEU</name>
<dbReference type="SUPFAM" id="SSF51735">
    <property type="entry name" value="NAD(P)-binding Rossmann-fold domains"/>
    <property type="match status" value="1"/>
</dbReference>
<keyword evidence="2" id="KW-0560">Oxidoreductase</keyword>
<dbReference type="InterPro" id="IPR036291">
    <property type="entry name" value="NAD(P)-bd_dom_sf"/>
</dbReference>
<dbReference type="AlphaFoldDB" id="A0A511D021"/>
<dbReference type="InterPro" id="IPR002347">
    <property type="entry name" value="SDR_fam"/>
</dbReference>
<reference evidence="4 5" key="1">
    <citation type="submission" date="2019-07" db="EMBL/GenBank/DDBJ databases">
        <title>Whole genome shotgun sequence of Pseudonocardia asaccharolytica NBRC 16224.</title>
        <authorList>
            <person name="Hosoyama A."/>
            <person name="Uohara A."/>
            <person name="Ohji S."/>
            <person name="Ichikawa N."/>
        </authorList>
    </citation>
    <scope>NUCLEOTIDE SEQUENCE [LARGE SCALE GENOMIC DNA]</scope>
    <source>
        <strain evidence="4 5">NBRC 16224</strain>
    </source>
</reference>
<organism evidence="4 5">
    <name type="scientific">Pseudonocardia asaccharolytica DSM 44247 = NBRC 16224</name>
    <dbReference type="NCBI Taxonomy" id="1123024"/>
    <lineage>
        <taxon>Bacteria</taxon>
        <taxon>Bacillati</taxon>
        <taxon>Actinomycetota</taxon>
        <taxon>Actinomycetes</taxon>
        <taxon>Pseudonocardiales</taxon>
        <taxon>Pseudonocardiaceae</taxon>
        <taxon>Pseudonocardia</taxon>
    </lineage>
</organism>
<dbReference type="Gene3D" id="3.40.50.720">
    <property type="entry name" value="NAD(P)-binding Rossmann-like Domain"/>
    <property type="match status" value="1"/>
</dbReference>
<dbReference type="RefSeq" id="WP_028931152.1">
    <property type="nucleotide sequence ID" value="NZ_AUII01000021.1"/>
</dbReference>
<evidence type="ECO:0000313" key="5">
    <source>
        <dbReference type="Proteomes" id="UP000321328"/>
    </source>
</evidence>